<feature type="region of interest" description="Disordered" evidence="8">
    <location>
        <begin position="140"/>
        <end position="212"/>
    </location>
</feature>
<dbReference type="InterPro" id="IPR001005">
    <property type="entry name" value="SANT/Myb"/>
</dbReference>
<reference evidence="12" key="1">
    <citation type="journal article" date="2006" name="Proc. Natl. Acad. Sci. U.S.A.">
        <title>Genome analysis of the smallest free-living eukaryote Ostreococcus tauri unveils many unique features.</title>
        <authorList>
            <person name="Derelle E."/>
            <person name="Ferraz C."/>
            <person name="Rombauts S."/>
            <person name="Rouze P."/>
            <person name="Worden A.Z."/>
            <person name="Robbens S."/>
            <person name="Partensky F."/>
            <person name="Degroeve S."/>
            <person name="Echeynie S."/>
            <person name="Cooke R."/>
            <person name="Saeys Y."/>
            <person name="Wuyts J."/>
            <person name="Jabbari K."/>
            <person name="Bowler C."/>
            <person name="Panaud O."/>
            <person name="Piegu B."/>
            <person name="Ball S.G."/>
            <person name="Ral J.-P."/>
            <person name="Bouget F.-Y."/>
            <person name="Piganeau G."/>
            <person name="De Baets B."/>
            <person name="Picard A."/>
            <person name="Delseny M."/>
            <person name="Demaille J."/>
            <person name="Van de Peer Y."/>
            <person name="Moreau H."/>
        </authorList>
    </citation>
    <scope>NUCLEOTIDE SEQUENCE [LARGE SCALE GENOMIC DNA]</scope>
    <source>
        <strain evidence="12">OTTH 0595 / CCAP 157/2 / RCC745</strain>
    </source>
</reference>
<dbReference type="Gene3D" id="1.10.10.60">
    <property type="entry name" value="Homeodomain-like"/>
    <property type="match status" value="1"/>
</dbReference>
<dbReference type="InterPro" id="IPR001789">
    <property type="entry name" value="Sig_transdc_resp-reg_receiver"/>
</dbReference>
<protein>
    <submittedName>
        <fullName evidence="11">Signal transduction response regulator, receiver domain</fullName>
    </submittedName>
</protein>
<feature type="region of interest" description="Disordered" evidence="8">
    <location>
        <begin position="277"/>
        <end position="296"/>
    </location>
</feature>
<feature type="compositionally biased region" description="Polar residues" evidence="8">
    <location>
        <begin position="140"/>
        <end position="164"/>
    </location>
</feature>
<dbReference type="Pfam" id="PF00249">
    <property type="entry name" value="Myb_DNA-binding"/>
    <property type="match status" value="1"/>
</dbReference>
<keyword evidence="6" id="KW-0539">Nucleus</keyword>
<dbReference type="EMBL" id="CAID01000016">
    <property type="protein sequence ID" value="CEG00346.1"/>
    <property type="molecule type" value="Genomic_DNA"/>
</dbReference>
<evidence type="ECO:0000313" key="12">
    <source>
        <dbReference type="Proteomes" id="UP000009170"/>
    </source>
</evidence>
<evidence type="ECO:0000256" key="4">
    <source>
        <dbReference type="ARBA" id="ARBA00023159"/>
    </source>
</evidence>
<dbReference type="RefSeq" id="XP_022840333.1">
    <property type="nucleotide sequence ID" value="XM_022985534.1"/>
</dbReference>
<keyword evidence="5" id="KW-0804">Transcription</keyword>
<dbReference type="SUPFAM" id="SSF52172">
    <property type="entry name" value="CheY-like"/>
    <property type="match status" value="1"/>
</dbReference>
<evidence type="ECO:0000313" key="11">
    <source>
        <dbReference type="EMBL" id="CEG00346.1"/>
    </source>
</evidence>
<feature type="domain" description="Response regulatory" evidence="9">
    <location>
        <begin position="19"/>
        <end position="134"/>
    </location>
</feature>
<feature type="domain" description="HTH myb-type" evidence="10">
    <location>
        <begin position="209"/>
        <end position="268"/>
    </location>
</feature>
<dbReference type="OrthoDB" id="60033at2759"/>
<evidence type="ECO:0000256" key="8">
    <source>
        <dbReference type="SAM" id="MobiDB-lite"/>
    </source>
</evidence>
<feature type="compositionally biased region" description="Basic and acidic residues" evidence="8">
    <location>
        <begin position="165"/>
        <end position="174"/>
    </location>
</feature>
<dbReference type="Proteomes" id="UP000009170">
    <property type="component" value="Unassembled WGS sequence"/>
</dbReference>
<evidence type="ECO:0000259" key="9">
    <source>
        <dbReference type="PROSITE" id="PS50110"/>
    </source>
</evidence>
<dbReference type="InterPro" id="IPR017930">
    <property type="entry name" value="Myb_dom"/>
</dbReference>
<dbReference type="InterPro" id="IPR006447">
    <property type="entry name" value="Myb_dom_plants"/>
</dbReference>
<evidence type="ECO:0000256" key="6">
    <source>
        <dbReference type="ARBA" id="ARBA00023242"/>
    </source>
</evidence>
<organism evidence="11 12">
    <name type="scientific">Ostreococcus tauri</name>
    <name type="common">Marine green alga</name>
    <dbReference type="NCBI Taxonomy" id="70448"/>
    <lineage>
        <taxon>Eukaryota</taxon>
        <taxon>Viridiplantae</taxon>
        <taxon>Chlorophyta</taxon>
        <taxon>Mamiellophyceae</taxon>
        <taxon>Mamiellales</taxon>
        <taxon>Bathycoccaceae</taxon>
        <taxon>Ostreococcus</taxon>
    </lineage>
</organism>
<dbReference type="NCBIfam" id="TIGR01557">
    <property type="entry name" value="myb_SHAQKYF"/>
    <property type="match status" value="1"/>
</dbReference>
<evidence type="ECO:0000259" key="10">
    <source>
        <dbReference type="PROSITE" id="PS51294"/>
    </source>
</evidence>
<dbReference type="SUPFAM" id="SSF46689">
    <property type="entry name" value="Homeodomain-like"/>
    <property type="match status" value="1"/>
</dbReference>
<gene>
    <name evidence="11" type="ORF">OT_ostta16g01340</name>
</gene>
<keyword evidence="2" id="KW-0902">Two-component regulatory system</keyword>
<dbReference type="PROSITE" id="PS50110">
    <property type="entry name" value="RESPONSE_REGULATORY"/>
    <property type="match status" value="1"/>
</dbReference>
<dbReference type="InParanoid" id="A0A096P7X7"/>
<keyword evidence="3" id="KW-0805">Transcription regulation</keyword>
<dbReference type="GO" id="GO:0009736">
    <property type="term" value="P:cytokinin-activated signaling pathway"/>
    <property type="evidence" value="ECO:0007669"/>
    <property type="project" value="InterPro"/>
</dbReference>
<feature type="compositionally biased region" description="Basic residues" evidence="8">
    <location>
        <begin position="181"/>
        <end position="193"/>
    </location>
</feature>
<proteinExistence type="predicted"/>
<dbReference type="STRING" id="70448.A0A096P7X7"/>
<sequence length="369" mass="40351">MGTAPNRLFDSKNFPAGMGVMVVDDDLLCLKVVEKMLKACKYRVTACSTAESALAILRTRKDEFDIVLSDVHMPDVDGFKLLEIIQFELNLPVLMMSANSDSSVVLRGIIHGAVDYLLKPVRIEELRNIWQHVVRRDYSARNSGSEDGVNPSSPSKRLKTSGSDSKSEEVERAANEAGSSKARKKPAGKKGAKGSKEKEAERKGDAIDSSKKPRVVWSAELHTQFVTAVNQLGIDKAVPKRILDLMGIQGLTRENVASHLQKYRLYLKRLQGNDLMRNGSNASSSGGVSQSRAKEQPMTIKGKNVNPFLDDNIFRADDLGLPGDLGNIGYDASFDPSLLAPLDLDKVGKSDVLGADPSDNILNFFFQGD</sequence>
<dbReference type="GO" id="GO:0000160">
    <property type="term" value="P:phosphorelay signal transduction system"/>
    <property type="evidence" value="ECO:0007669"/>
    <property type="project" value="UniProtKB-KW"/>
</dbReference>
<keyword evidence="1 7" id="KW-0597">Phosphoprotein</keyword>
<dbReference type="PANTHER" id="PTHR43874:SF7">
    <property type="entry name" value="TWO-COMPONENT RESPONSE REGULATOR ARR10"/>
    <property type="match status" value="1"/>
</dbReference>
<dbReference type="Pfam" id="PF00072">
    <property type="entry name" value="Response_reg"/>
    <property type="match status" value="1"/>
</dbReference>
<evidence type="ECO:0000256" key="7">
    <source>
        <dbReference type="PROSITE-ProRule" id="PRU00169"/>
    </source>
</evidence>
<accession>A0A096P7X7</accession>
<feature type="compositionally biased region" description="Low complexity" evidence="8">
    <location>
        <begin position="279"/>
        <end position="291"/>
    </location>
</feature>
<feature type="compositionally biased region" description="Basic and acidic residues" evidence="8">
    <location>
        <begin position="194"/>
        <end position="211"/>
    </location>
</feature>
<evidence type="ECO:0000256" key="2">
    <source>
        <dbReference type="ARBA" id="ARBA00023012"/>
    </source>
</evidence>
<dbReference type="InterPro" id="IPR011006">
    <property type="entry name" value="CheY-like_superfamily"/>
</dbReference>
<dbReference type="InterPro" id="IPR009057">
    <property type="entry name" value="Homeodomain-like_sf"/>
</dbReference>
<dbReference type="Gene3D" id="3.40.50.2300">
    <property type="match status" value="1"/>
</dbReference>
<comment type="caution">
    <text evidence="11">The sequence shown here is derived from an EMBL/GenBank/DDBJ whole genome shotgun (WGS) entry which is preliminary data.</text>
</comment>
<dbReference type="FunFam" id="1.10.10.60:FF:000007">
    <property type="entry name" value="Two-component response regulator"/>
    <property type="match status" value="1"/>
</dbReference>
<dbReference type="PROSITE" id="PS51294">
    <property type="entry name" value="HTH_MYB"/>
    <property type="match status" value="1"/>
</dbReference>
<evidence type="ECO:0000256" key="5">
    <source>
        <dbReference type="ARBA" id="ARBA00023163"/>
    </source>
</evidence>
<dbReference type="GeneID" id="9830956"/>
<evidence type="ECO:0000256" key="3">
    <source>
        <dbReference type="ARBA" id="ARBA00023015"/>
    </source>
</evidence>
<dbReference type="GO" id="GO:0003677">
    <property type="term" value="F:DNA binding"/>
    <property type="evidence" value="ECO:0007669"/>
    <property type="project" value="InterPro"/>
</dbReference>
<dbReference type="InterPro" id="IPR045279">
    <property type="entry name" value="ARR-like"/>
</dbReference>
<dbReference type="CDD" id="cd17584">
    <property type="entry name" value="REC_typeB_ARR-like"/>
    <property type="match status" value="1"/>
</dbReference>
<dbReference type="FunCoup" id="A0A096P7X7">
    <property type="interactions" value="12"/>
</dbReference>
<evidence type="ECO:0000256" key="1">
    <source>
        <dbReference type="ARBA" id="ARBA00022553"/>
    </source>
</evidence>
<name>A0A096P7X7_OSTTA</name>
<feature type="modified residue" description="4-aspartylphosphate" evidence="7">
    <location>
        <position position="70"/>
    </location>
</feature>
<dbReference type="SMART" id="SM00448">
    <property type="entry name" value="REC"/>
    <property type="match status" value="1"/>
</dbReference>
<keyword evidence="12" id="KW-1185">Reference proteome</keyword>
<dbReference type="PANTHER" id="PTHR43874">
    <property type="entry name" value="TWO-COMPONENT RESPONSE REGULATOR"/>
    <property type="match status" value="1"/>
</dbReference>
<dbReference type="AlphaFoldDB" id="A0A096P7X7"/>
<reference evidence="11 12" key="2">
    <citation type="journal article" date="2014" name="BMC Genomics">
        <title>An improved genome of the model marine alga Ostreococcus tauri unfolds by assessing Illumina de novo assemblies.</title>
        <authorList>
            <person name="Blanc-Mathieu R."/>
            <person name="Verhelst B."/>
            <person name="Derelle E."/>
            <person name="Rombauts S."/>
            <person name="Bouget F.Y."/>
            <person name="Carre I."/>
            <person name="Chateau A."/>
            <person name="Eyre-Walker A."/>
            <person name="Grimsley N."/>
            <person name="Moreau H."/>
            <person name="Piegu B."/>
            <person name="Rivals E."/>
            <person name="Schackwitz W."/>
            <person name="Van de Peer Y."/>
            <person name="Piganeau G."/>
        </authorList>
    </citation>
    <scope>NUCLEOTIDE SEQUENCE [LARGE SCALE GENOMIC DNA]</scope>
    <source>
        <strain evidence="12">OTTH 0595 / CCAP 157/2 / RCC745</strain>
    </source>
</reference>
<keyword evidence="4" id="KW-0010">Activator</keyword>
<dbReference type="KEGG" id="ota:OT_ostta16g01340"/>